<evidence type="ECO:0000256" key="8">
    <source>
        <dbReference type="SAM" id="SignalP"/>
    </source>
</evidence>
<evidence type="ECO:0000259" key="9">
    <source>
        <dbReference type="Pfam" id="PF02687"/>
    </source>
</evidence>
<feature type="transmembrane region" description="Helical" evidence="7">
    <location>
        <begin position="980"/>
        <end position="999"/>
    </location>
</feature>
<dbReference type="Pfam" id="PF02687">
    <property type="entry name" value="FtsX"/>
    <property type="match status" value="1"/>
</dbReference>
<evidence type="ECO:0000256" key="3">
    <source>
        <dbReference type="ARBA" id="ARBA00022692"/>
    </source>
</evidence>
<keyword evidence="5 7" id="KW-0472">Membrane</keyword>
<feature type="signal peptide" evidence="8">
    <location>
        <begin position="1"/>
        <end position="28"/>
    </location>
</feature>
<gene>
    <name evidence="10" type="ORF">Drose_07435</name>
</gene>
<evidence type="ECO:0000256" key="7">
    <source>
        <dbReference type="SAM" id="Phobius"/>
    </source>
</evidence>
<feature type="transmembrane region" description="Helical" evidence="7">
    <location>
        <begin position="379"/>
        <end position="398"/>
    </location>
</feature>
<feature type="transmembrane region" description="Helical" evidence="7">
    <location>
        <begin position="419"/>
        <end position="439"/>
    </location>
</feature>
<feature type="transmembrane region" description="Helical" evidence="7">
    <location>
        <begin position="333"/>
        <end position="359"/>
    </location>
</feature>
<reference evidence="10" key="1">
    <citation type="submission" date="2021-04" db="EMBL/GenBank/DDBJ databases">
        <title>Biosynthetic gene clusters of Dactylosporangioum roseum.</title>
        <authorList>
            <person name="Hartkoorn R.C."/>
            <person name="Beaudoing E."/>
            <person name="Hot D."/>
            <person name="Moureu S."/>
        </authorList>
    </citation>
    <scope>NUCLEOTIDE SEQUENCE</scope>
    <source>
        <strain evidence="10">NRRL B-16295</strain>
    </source>
</reference>
<feature type="transmembrane region" description="Helical" evidence="7">
    <location>
        <begin position="506"/>
        <end position="526"/>
    </location>
</feature>
<dbReference type="InterPro" id="IPR050250">
    <property type="entry name" value="Macrolide_Exporter_MacB"/>
</dbReference>
<feature type="domain" description="ABC3 transporter permease C-terminal" evidence="9">
    <location>
        <begin position="293"/>
        <end position="396"/>
    </location>
</feature>
<feature type="transmembrane region" description="Helical" evidence="7">
    <location>
        <begin position="932"/>
        <end position="954"/>
    </location>
</feature>
<keyword evidence="8" id="KW-0732">Signal</keyword>
<name>A0ABY5ZAQ9_9ACTN</name>
<evidence type="ECO:0000256" key="2">
    <source>
        <dbReference type="ARBA" id="ARBA00022475"/>
    </source>
</evidence>
<evidence type="ECO:0000256" key="5">
    <source>
        <dbReference type="ARBA" id="ARBA00023136"/>
    </source>
</evidence>
<feature type="transmembrane region" description="Helical" evidence="7">
    <location>
        <begin position="288"/>
        <end position="312"/>
    </location>
</feature>
<comment type="subcellular location">
    <subcellularLocation>
        <location evidence="1">Cell membrane</location>
        <topology evidence="1">Multi-pass membrane protein</topology>
    </subcellularLocation>
</comment>
<feature type="transmembrane region" description="Helical" evidence="7">
    <location>
        <begin position="886"/>
        <end position="905"/>
    </location>
</feature>
<organism evidence="10 11">
    <name type="scientific">Dactylosporangium roseum</name>
    <dbReference type="NCBI Taxonomy" id="47989"/>
    <lineage>
        <taxon>Bacteria</taxon>
        <taxon>Bacillati</taxon>
        <taxon>Actinomycetota</taxon>
        <taxon>Actinomycetes</taxon>
        <taxon>Micromonosporales</taxon>
        <taxon>Micromonosporaceae</taxon>
        <taxon>Dactylosporangium</taxon>
    </lineage>
</organism>
<keyword evidence="3 7" id="KW-0812">Transmembrane</keyword>
<keyword evidence="11" id="KW-1185">Reference proteome</keyword>
<feature type="chain" id="PRO_5045465256" description="ABC3 transporter permease C-terminal domain-containing protein" evidence="8">
    <location>
        <begin position="29"/>
        <end position="1009"/>
    </location>
</feature>
<dbReference type="Proteomes" id="UP001058271">
    <property type="component" value="Chromosome"/>
</dbReference>
<feature type="transmembrane region" description="Helical" evidence="7">
    <location>
        <begin position="451"/>
        <end position="475"/>
    </location>
</feature>
<dbReference type="RefSeq" id="WP_260727461.1">
    <property type="nucleotide sequence ID" value="NZ_BAAABS010000033.1"/>
</dbReference>
<accession>A0ABY5ZAQ9</accession>
<comment type="similarity">
    <text evidence="6">Belongs to the ABC-4 integral membrane protein family.</text>
</comment>
<evidence type="ECO:0000256" key="4">
    <source>
        <dbReference type="ARBA" id="ARBA00022989"/>
    </source>
</evidence>
<keyword evidence="4 7" id="KW-1133">Transmembrane helix</keyword>
<evidence type="ECO:0000256" key="6">
    <source>
        <dbReference type="ARBA" id="ARBA00038076"/>
    </source>
</evidence>
<evidence type="ECO:0000313" key="10">
    <source>
        <dbReference type="EMBL" id="UWZ38085.1"/>
    </source>
</evidence>
<dbReference type="PANTHER" id="PTHR30572:SF4">
    <property type="entry name" value="ABC TRANSPORTER PERMEASE YTRF"/>
    <property type="match status" value="1"/>
</dbReference>
<dbReference type="InterPro" id="IPR003838">
    <property type="entry name" value="ABC3_permease_C"/>
</dbReference>
<protein>
    <recommendedName>
        <fullName evidence="9">ABC3 transporter permease C-terminal domain-containing protein</fullName>
    </recommendedName>
</protein>
<proteinExistence type="inferred from homology"/>
<evidence type="ECO:0000256" key="1">
    <source>
        <dbReference type="ARBA" id="ARBA00004651"/>
    </source>
</evidence>
<dbReference type="EMBL" id="CP073721">
    <property type="protein sequence ID" value="UWZ38085.1"/>
    <property type="molecule type" value="Genomic_DNA"/>
</dbReference>
<sequence>MIGLALSMIRARPGQALTAFILAMLAMAAAVSAPVYTTTADRAVVASEVAAAPVEERVVRARRVSETRDRAFEDLVPQVFTIPGFSGVFSTEYDSYVTTADPKVDAVAPRLVYRDDACAHLRFVAGRCFISDTEIVLSKETLDQLKLPIGATVQTSFAAYDTEGYEWVSAGPAVTLTVVGAFEVVDKTDQYWADFDYFNPRRTDRLVTSPIFASRLTLEGIEHSRERQGLDVVIGDGAISGDTLDGVNAAVREGRDKLTALPGGATVHTGLPALLARINANRSLVGEVVPIAAVPLVLLCWFVLFIAVASATQERRLELGLFALRGVSAPRRWWLAAGESIVPILAGAAAGFLLGHYLVRLAAWLLLHSSAEVPLSAGADWWALTAVAGAIFAALLAQRAELAKKTIDLLRNVPSRLSRWRNAPVLEAAVVVLAVVAVIQMRQGDNGLTGFAVFAPSLIVIAVALLAARAVLPIAERVGRRAMRQGRIGATLAAYAMSRRPGSQRILALFVVAIALLCFAATGASASSDTRDRRTRVELGAPRVLSLEPLSRAALLAKVRALDPDGTFAMAASMVPVSEDTGIPPMLAVDSSRLPTVALWDDPHVTAQEAAARLHPRVGREPIIVNNKDLSLDVTVDAMVDAFRVRWTAVVVPLDGSATGEVDLGGVQLGRRTYVRNLPMCVDGCRLVALRIDQPEGRGFDVSMTLHSLKQAGRTIADEAGFADTDAWRVPQSPGPKLLVPTLSATKDGLRAEVANYRGADVAVRIMPTDAPSPLPVVMARTAGIGDHMSGFDGAQLPIDLAAEVDAVPRLGPKGGLVDFDYAERHSIDGGEASQPQIWLGERAPANVLDLVRDQGLTVISDRQLGPLRAQLDEQGPAVALRFHELAGGFAVLLAVGALWLVSSLDRQRRAGELRALRAQGVARRDAAANGYLALVGTAAVIGPFAALASWLLVREYLPVFTDDPGTFEVSYWPSPMPVAVAWSAAGLLLAVAALLAGARLRASTRGMR</sequence>
<dbReference type="PANTHER" id="PTHR30572">
    <property type="entry name" value="MEMBRANE COMPONENT OF TRANSPORTER-RELATED"/>
    <property type="match status" value="1"/>
</dbReference>
<evidence type="ECO:0000313" key="11">
    <source>
        <dbReference type="Proteomes" id="UP001058271"/>
    </source>
</evidence>
<keyword evidence="2" id="KW-1003">Cell membrane</keyword>